<organism evidence="2 3">
    <name type="scientific">Olea europaea subsp. europaea</name>
    <dbReference type="NCBI Taxonomy" id="158383"/>
    <lineage>
        <taxon>Eukaryota</taxon>
        <taxon>Viridiplantae</taxon>
        <taxon>Streptophyta</taxon>
        <taxon>Embryophyta</taxon>
        <taxon>Tracheophyta</taxon>
        <taxon>Spermatophyta</taxon>
        <taxon>Magnoliopsida</taxon>
        <taxon>eudicotyledons</taxon>
        <taxon>Gunneridae</taxon>
        <taxon>Pentapetalae</taxon>
        <taxon>asterids</taxon>
        <taxon>lamiids</taxon>
        <taxon>Lamiales</taxon>
        <taxon>Oleaceae</taxon>
        <taxon>Oleeae</taxon>
        <taxon>Olea</taxon>
    </lineage>
</organism>
<proteinExistence type="predicted"/>
<keyword evidence="3" id="KW-1185">Reference proteome</keyword>
<dbReference type="SUPFAM" id="SSF81383">
    <property type="entry name" value="F-box domain"/>
    <property type="match status" value="1"/>
</dbReference>
<evidence type="ECO:0000313" key="2">
    <source>
        <dbReference type="EMBL" id="CAA2980088.1"/>
    </source>
</evidence>
<dbReference type="InterPro" id="IPR001810">
    <property type="entry name" value="F-box_dom"/>
</dbReference>
<dbReference type="InterPro" id="IPR036047">
    <property type="entry name" value="F-box-like_dom_sf"/>
</dbReference>
<dbReference type="Pfam" id="PF07734">
    <property type="entry name" value="FBA_1"/>
    <property type="match status" value="1"/>
</dbReference>
<dbReference type="InterPro" id="IPR050796">
    <property type="entry name" value="SCF_F-box_component"/>
</dbReference>
<dbReference type="SMART" id="SM00256">
    <property type="entry name" value="FBOX"/>
    <property type="match status" value="1"/>
</dbReference>
<dbReference type="AlphaFoldDB" id="A0A8S0RJV2"/>
<dbReference type="CDD" id="cd22157">
    <property type="entry name" value="F-box_AtFBW1-like"/>
    <property type="match status" value="1"/>
</dbReference>
<dbReference type="Gene3D" id="1.20.1280.50">
    <property type="match status" value="1"/>
</dbReference>
<dbReference type="PROSITE" id="PS50181">
    <property type="entry name" value="FBOX"/>
    <property type="match status" value="1"/>
</dbReference>
<accession>A0A8S0RJV2</accession>
<comment type="caution">
    <text evidence="2">The sequence shown here is derived from an EMBL/GenBank/DDBJ whole genome shotgun (WGS) entry which is preliminary data.</text>
</comment>
<dbReference type="PANTHER" id="PTHR31672:SF13">
    <property type="entry name" value="F-BOX PROTEIN CPR30-LIKE"/>
    <property type="match status" value="1"/>
</dbReference>
<sequence>MNPYLLERLPLELVTAILLLLPTKDLVRFLCVCKTWRDLIRDPIFIKKHFRYWASKANGYLLYKSGWLEQSRTFRLLCDKVPEQVLEIEIPFEHVTYEGVIVGSFNGLFCIADLYTPRTTIYLSNPCIRKQRFINFPIPDIPGIKHSRISEVLGFGYHDQTNDYKIIRIAYHEYGKWVEDHTSDDSFYVYEGVKSRVDVYSLNSNSCRRIEVDNFPWTVFQVTSGVLVNNSVHWMALRRDLKDEKFMIVTFHLEREVFQQISFPNYSNDDADLWECIGVLEENLSLFVFHDIEPWQTCHLWVMMEYGVGSSWTKMYSLCPYVGIRTAISFTENGEIILKAGKNEVLALHSKARDIQERQIQKKYEFNLVRYVDSLVLLNSDTKLVEG</sequence>
<dbReference type="Pfam" id="PF00646">
    <property type="entry name" value="F-box"/>
    <property type="match status" value="1"/>
</dbReference>
<dbReference type="NCBIfam" id="TIGR01640">
    <property type="entry name" value="F_box_assoc_1"/>
    <property type="match status" value="1"/>
</dbReference>
<gene>
    <name evidence="2" type="ORF">OLEA9_A093302</name>
</gene>
<dbReference type="OrthoDB" id="1932945at2759"/>
<dbReference type="InterPro" id="IPR006527">
    <property type="entry name" value="F-box-assoc_dom_typ1"/>
</dbReference>
<name>A0A8S0RJV2_OLEEU</name>
<dbReference type="EMBL" id="CACTIH010003640">
    <property type="protein sequence ID" value="CAA2980088.1"/>
    <property type="molecule type" value="Genomic_DNA"/>
</dbReference>
<dbReference type="Gramene" id="OE9A093302T1">
    <property type="protein sequence ID" value="OE9A093302C1"/>
    <property type="gene ID" value="OE9A093302"/>
</dbReference>
<reference evidence="2 3" key="1">
    <citation type="submission" date="2019-12" db="EMBL/GenBank/DDBJ databases">
        <authorList>
            <person name="Alioto T."/>
            <person name="Alioto T."/>
            <person name="Gomez Garrido J."/>
        </authorList>
    </citation>
    <scope>NUCLEOTIDE SEQUENCE [LARGE SCALE GENOMIC DNA]</scope>
</reference>
<dbReference type="PANTHER" id="PTHR31672">
    <property type="entry name" value="BNACNNG10540D PROTEIN"/>
    <property type="match status" value="1"/>
</dbReference>
<protein>
    <submittedName>
        <fullName evidence="2">F-box CPR30-like</fullName>
    </submittedName>
</protein>
<evidence type="ECO:0000259" key="1">
    <source>
        <dbReference type="PROSITE" id="PS50181"/>
    </source>
</evidence>
<dbReference type="Proteomes" id="UP000594638">
    <property type="component" value="Unassembled WGS sequence"/>
</dbReference>
<evidence type="ECO:0000313" key="3">
    <source>
        <dbReference type="Proteomes" id="UP000594638"/>
    </source>
</evidence>
<dbReference type="InterPro" id="IPR017451">
    <property type="entry name" value="F-box-assoc_interact_dom"/>
</dbReference>
<feature type="domain" description="F-box" evidence="1">
    <location>
        <begin position="3"/>
        <end position="49"/>
    </location>
</feature>